<dbReference type="Proteomes" id="UP000001558">
    <property type="component" value="Chromosome"/>
</dbReference>
<sequence length="129" mass="14419" precursor="true">MKRQQHSGGSKHSPRCRQQIEFKTPTGAMTMSKLTHKRFSGRFALLASLILGFAFISGANANELSDSERAAVEQHFQILDQQQEASDNQTLDGFQADLDSQLEQAEEEFMEGACAEHELTFDSDSQVCY</sequence>
<organism evidence="1 2">
    <name type="scientific">Shewanella loihica (strain ATCC BAA-1088 / PV-4)</name>
    <dbReference type="NCBI Taxonomy" id="323850"/>
    <lineage>
        <taxon>Bacteria</taxon>
        <taxon>Pseudomonadati</taxon>
        <taxon>Pseudomonadota</taxon>
        <taxon>Gammaproteobacteria</taxon>
        <taxon>Alteromonadales</taxon>
        <taxon>Shewanellaceae</taxon>
        <taxon>Shewanella</taxon>
    </lineage>
</organism>
<name>A3QA07_SHELP</name>
<dbReference type="AlphaFoldDB" id="A3QA07"/>
<dbReference type="STRING" id="323850.Shew_0433"/>
<dbReference type="EMBL" id="CP000606">
    <property type="protein sequence ID" value="ABO22305.1"/>
    <property type="molecule type" value="Genomic_DNA"/>
</dbReference>
<dbReference type="HOGENOM" id="CLU_160028_0_0_6"/>
<dbReference type="eggNOG" id="ENOG5031IF1">
    <property type="taxonomic scope" value="Bacteria"/>
</dbReference>
<dbReference type="KEGG" id="slo:Shew_0433"/>
<evidence type="ECO:0000313" key="1">
    <source>
        <dbReference type="EMBL" id="ABO22305.1"/>
    </source>
</evidence>
<reference evidence="1 2" key="1">
    <citation type="submission" date="2007-03" db="EMBL/GenBank/DDBJ databases">
        <title>Complete sequence of Shewanella loihica PV-4.</title>
        <authorList>
            <consortium name="US DOE Joint Genome Institute"/>
            <person name="Copeland A."/>
            <person name="Lucas S."/>
            <person name="Lapidus A."/>
            <person name="Barry K."/>
            <person name="Detter J.C."/>
            <person name="Glavina del Rio T."/>
            <person name="Hammon N."/>
            <person name="Israni S."/>
            <person name="Dalin E."/>
            <person name="Tice H."/>
            <person name="Pitluck S."/>
            <person name="Chain P."/>
            <person name="Malfatti S."/>
            <person name="Shin M."/>
            <person name="Vergez L."/>
            <person name="Schmutz J."/>
            <person name="Larimer F."/>
            <person name="Land M."/>
            <person name="Hauser L."/>
            <person name="Kyrpides N."/>
            <person name="Mikhailova N."/>
            <person name="Romine M.F."/>
            <person name="Serres G."/>
            <person name="Fredrickson J."/>
            <person name="Tiedje J."/>
            <person name="Richardson P."/>
        </authorList>
    </citation>
    <scope>NUCLEOTIDE SEQUENCE [LARGE SCALE GENOMIC DNA]</scope>
    <source>
        <strain evidence="2">ATCC BAA-1088 / PV-4</strain>
    </source>
</reference>
<protein>
    <submittedName>
        <fullName evidence="1">Uncharacterized protein</fullName>
    </submittedName>
</protein>
<evidence type="ECO:0000313" key="2">
    <source>
        <dbReference type="Proteomes" id="UP000001558"/>
    </source>
</evidence>
<accession>A3QA07</accession>
<proteinExistence type="predicted"/>
<keyword evidence="2" id="KW-1185">Reference proteome</keyword>
<gene>
    <name evidence="1" type="ordered locus">Shew_0433</name>
</gene>